<accession>A0ABR1Y744</accession>
<name>A0ABR1Y744_9PEZI</name>
<feature type="compositionally biased region" description="Basic and acidic residues" evidence="4">
    <location>
        <begin position="402"/>
        <end position="412"/>
    </location>
</feature>
<comment type="similarity">
    <text evidence="1">Belongs to the synembryn family.</text>
</comment>
<evidence type="ECO:0000256" key="3">
    <source>
        <dbReference type="ARBA" id="ARBA00023186"/>
    </source>
</evidence>
<dbReference type="InterPro" id="IPR016024">
    <property type="entry name" value="ARM-type_fold"/>
</dbReference>
<dbReference type="EMBL" id="JBBWUH010000001">
    <property type="protein sequence ID" value="KAK8177539.1"/>
    <property type="molecule type" value="Genomic_DNA"/>
</dbReference>
<evidence type="ECO:0000313" key="6">
    <source>
        <dbReference type="Proteomes" id="UP001456524"/>
    </source>
</evidence>
<reference evidence="5 6" key="1">
    <citation type="journal article" date="2022" name="G3 (Bethesda)">
        <title>Enemy or ally: a genomic approach to elucidate the lifestyle of Phyllosticta citrichinaensis.</title>
        <authorList>
            <person name="Buijs V.A."/>
            <person name="Groenewald J.Z."/>
            <person name="Haridas S."/>
            <person name="LaButti K.M."/>
            <person name="Lipzen A."/>
            <person name="Martin F.M."/>
            <person name="Barry K."/>
            <person name="Grigoriev I.V."/>
            <person name="Crous P.W."/>
            <person name="Seidl M.F."/>
        </authorList>
    </citation>
    <scope>NUCLEOTIDE SEQUENCE [LARGE SCALE GENOMIC DNA]</scope>
    <source>
        <strain evidence="5 6">CBS 129764</strain>
    </source>
</reference>
<feature type="region of interest" description="Disordered" evidence="4">
    <location>
        <begin position="466"/>
        <end position="488"/>
    </location>
</feature>
<keyword evidence="6" id="KW-1185">Reference proteome</keyword>
<evidence type="ECO:0000256" key="4">
    <source>
        <dbReference type="SAM" id="MobiDB-lite"/>
    </source>
</evidence>
<protein>
    <submittedName>
        <fullName evidence="5">Guanine nucleotide exchange factor</fullName>
    </submittedName>
</protein>
<dbReference type="InterPro" id="IPR019318">
    <property type="entry name" value="Gua_nucleotide_exch_fac_Ric8"/>
</dbReference>
<proteinExistence type="inferred from homology"/>
<dbReference type="SUPFAM" id="SSF48371">
    <property type="entry name" value="ARM repeat"/>
    <property type="match status" value="1"/>
</dbReference>
<evidence type="ECO:0000256" key="2">
    <source>
        <dbReference type="ARBA" id="ARBA00022658"/>
    </source>
</evidence>
<keyword evidence="3" id="KW-0143">Chaperone</keyword>
<dbReference type="Pfam" id="PF10165">
    <property type="entry name" value="Ric8"/>
    <property type="match status" value="1"/>
</dbReference>
<dbReference type="PANTHER" id="PTHR12425">
    <property type="entry name" value="SYNEMBRYN"/>
    <property type="match status" value="1"/>
</dbReference>
<feature type="compositionally biased region" description="Acidic residues" evidence="4">
    <location>
        <begin position="479"/>
        <end position="488"/>
    </location>
</feature>
<feature type="region of interest" description="Disordered" evidence="4">
    <location>
        <begin position="399"/>
        <end position="442"/>
    </location>
</feature>
<evidence type="ECO:0000313" key="5">
    <source>
        <dbReference type="EMBL" id="KAK8177539.1"/>
    </source>
</evidence>
<dbReference type="PANTHER" id="PTHR12425:SF5">
    <property type="entry name" value="SYNEMBRYN"/>
    <property type="match status" value="1"/>
</dbReference>
<comment type="caution">
    <text evidence="5">The sequence shown here is derived from an EMBL/GenBank/DDBJ whole genome shotgun (WGS) entry which is preliminary data.</text>
</comment>
<evidence type="ECO:0000256" key="1">
    <source>
        <dbReference type="ARBA" id="ARBA00009049"/>
    </source>
</evidence>
<feature type="compositionally biased region" description="Polar residues" evidence="4">
    <location>
        <begin position="413"/>
        <end position="424"/>
    </location>
</feature>
<sequence>MPSPSNGAYAAMISGPKKRDEVSSLMQSLREDLDKNNLLLHQRNAALEQVKIYGRNVQDADPIFAPEGIETLARHGFSSSSPQTSREALRCVANALLLKPATRQVFVDKGFAENAAEKLKCDNADDEFLASRILFLLTYDTNLNFDNLMTNNQLGDAIMQVRRRFNKASGRASKKGGPTAQMEDMALSETLKLIFNLTHYYPDYNDTFSKCVPDLLKILHQAPIPNPPLQAPVNYLINALLNLDLEDKKSKNWGSSPVFPKFDQKCNVERLINILDRSIMAYPETELDQLAAPLVTLLRRIYEFAPESVKKYMQWLLLPTEDERSKPLGKSDTLSSRLLNLSTAAMCPNLRGSISAMLFELSDKDASTFVHNVGYGFASGFLLSHNIAIPENAMEAFSNQGQHEEDGKDTDSNRSAVNPITGQRYQDEEPSTEPAMTMEEKEREAERLFVLFERLKATGVVDIKNPVEDAIRSGRIQELPDDEPPSPD</sequence>
<keyword evidence="2" id="KW-0344">Guanine-nucleotide releasing factor</keyword>
<gene>
    <name evidence="5" type="ORF">IWX90DRAFT_463530</name>
</gene>
<dbReference type="Proteomes" id="UP001456524">
    <property type="component" value="Unassembled WGS sequence"/>
</dbReference>
<organism evidence="5 6">
    <name type="scientific">Phyllosticta citrichinensis</name>
    <dbReference type="NCBI Taxonomy" id="1130410"/>
    <lineage>
        <taxon>Eukaryota</taxon>
        <taxon>Fungi</taxon>
        <taxon>Dikarya</taxon>
        <taxon>Ascomycota</taxon>
        <taxon>Pezizomycotina</taxon>
        <taxon>Dothideomycetes</taxon>
        <taxon>Dothideomycetes incertae sedis</taxon>
        <taxon>Botryosphaeriales</taxon>
        <taxon>Phyllostictaceae</taxon>
        <taxon>Phyllosticta</taxon>
    </lineage>
</organism>